<protein>
    <submittedName>
        <fullName evidence="10">Mechanosensitive ion channel protein MscS</fullName>
    </submittedName>
</protein>
<accession>A0AAC9PWX1</accession>
<dbReference type="PANTHER" id="PTHR30221:SF1">
    <property type="entry name" value="SMALL-CONDUCTANCE MECHANOSENSITIVE CHANNEL"/>
    <property type="match status" value="1"/>
</dbReference>
<organism evidence="10 11">
    <name type="scientific">Lacinutrix venerupis</name>
    <dbReference type="NCBI Taxonomy" id="1486034"/>
    <lineage>
        <taxon>Bacteria</taxon>
        <taxon>Pseudomonadati</taxon>
        <taxon>Bacteroidota</taxon>
        <taxon>Flavobacteriia</taxon>
        <taxon>Flavobacteriales</taxon>
        <taxon>Flavobacteriaceae</taxon>
        <taxon>Lacinutrix</taxon>
    </lineage>
</organism>
<dbReference type="InterPro" id="IPR008910">
    <property type="entry name" value="MSC_TM_helix"/>
</dbReference>
<keyword evidence="4 7" id="KW-0812">Transmembrane</keyword>
<evidence type="ECO:0000256" key="3">
    <source>
        <dbReference type="ARBA" id="ARBA00022475"/>
    </source>
</evidence>
<dbReference type="InterPro" id="IPR010920">
    <property type="entry name" value="LSM_dom_sf"/>
</dbReference>
<evidence type="ECO:0000256" key="6">
    <source>
        <dbReference type="ARBA" id="ARBA00023136"/>
    </source>
</evidence>
<keyword evidence="3" id="KW-1003">Cell membrane</keyword>
<gene>
    <name evidence="10" type="ORF">BWR22_08275</name>
</gene>
<dbReference type="InterPro" id="IPR011066">
    <property type="entry name" value="MscS_channel_C_sf"/>
</dbReference>
<dbReference type="Proteomes" id="UP000187506">
    <property type="component" value="Chromosome"/>
</dbReference>
<dbReference type="Pfam" id="PF05552">
    <property type="entry name" value="MS_channel_1st_1"/>
    <property type="match status" value="1"/>
</dbReference>
<dbReference type="SUPFAM" id="SSF82689">
    <property type="entry name" value="Mechanosensitive channel protein MscS (YggB), C-terminal domain"/>
    <property type="match status" value="1"/>
</dbReference>
<dbReference type="SUPFAM" id="SSF50182">
    <property type="entry name" value="Sm-like ribonucleoproteins"/>
    <property type="match status" value="1"/>
</dbReference>
<keyword evidence="11" id="KW-1185">Reference proteome</keyword>
<dbReference type="RefSeq" id="WP_076733216.1">
    <property type="nucleotide sequence ID" value="NZ_CP019352.1"/>
</dbReference>
<evidence type="ECO:0000313" key="11">
    <source>
        <dbReference type="Proteomes" id="UP000187506"/>
    </source>
</evidence>
<evidence type="ECO:0000256" key="2">
    <source>
        <dbReference type="ARBA" id="ARBA00008017"/>
    </source>
</evidence>
<name>A0AAC9PWX1_9FLAO</name>
<dbReference type="Pfam" id="PF21082">
    <property type="entry name" value="MS_channel_3rd"/>
    <property type="match status" value="1"/>
</dbReference>
<dbReference type="Gene3D" id="1.10.287.1260">
    <property type="match status" value="1"/>
</dbReference>
<proteinExistence type="inferred from homology"/>
<keyword evidence="6 7" id="KW-0472">Membrane</keyword>
<dbReference type="GO" id="GO:0005886">
    <property type="term" value="C:plasma membrane"/>
    <property type="evidence" value="ECO:0007669"/>
    <property type="project" value="UniProtKB-SubCell"/>
</dbReference>
<evidence type="ECO:0000256" key="7">
    <source>
        <dbReference type="SAM" id="Phobius"/>
    </source>
</evidence>
<feature type="domain" description="Mechanosensitive ion channel MscS" evidence="8">
    <location>
        <begin position="118"/>
        <end position="183"/>
    </location>
</feature>
<dbReference type="PANTHER" id="PTHR30221">
    <property type="entry name" value="SMALL-CONDUCTANCE MECHANOSENSITIVE CHANNEL"/>
    <property type="match status" value="1"/>
</dbReference>
<evidence type="ECO:0000256" key="5">
    <source>
        <dbReference type="ARBA" id="ARBA00022989"/>
    </source>
</evidence>
<feature type="transmembrane region" description="Helical" evidence="7">
    <location>
        <begin position="70"/>
        <end position="90"/>
    </location>
</feature>
<dbReference type="InterPro" id="IPR049278">
    <property type="entry name" value="MS_channel_C"/>
</dbReference>
<dbReference type="Gene3D" id="2.30.30.60">
    <property type="match status" value="1"/>
</dbReference>
<dbReference type="KEGG" id="lvn:BWR22_08275"/>
<dbReference type="EMBL" id="CP019352">
    <property type="protein sequence ID" value="APY00310.1"/>
    <property type="molecule type" value="Genomic_DNA"/>
</dbReference>
<evidence type="ECO:0000259" key="9">
    <source>
        <dbReference type="Pfam" id="PF21082"/>
    </source>
</evidence>
<dbReference type="InterPro" id="IPR045275">
    <property type="entry name" value="MscS_archaea/bacteria_type"/>
</dbReference>
<dbReference type="InterPro" id="IPR023408">
    <property type="entry name" value="MscS_beta-dom_sf"/>
</dbReference>
<feature type="transmembrane region" description="Helical" evidence="7">
    <location>
        <begin position="96"/>
        <end position="115"/>
    </location>
</feature>
<dbReference type="SUPFAM" id="SSF82861">
    <property type="entry name" value="Mechanosensitive channel protein MscS (YggB), transmembrane region"/>
    <property type="match status" value="1"/>
</dbReference>
<evidence type="ECO:0000256" key="1">
    <source>
        <dbReference type="ARBA" id="ARBA00004651"/>
    </source>
</evidence>
<dbReference type="Gene3D" id="3.30.70.100">
    <property type="match status" value="1"/>
</dbReference>
<reference evidence="10 11" key="1">
    <citation type="submission" date="2017-01" db="EMBL/GenBank/DDBJ databases">
        <title>Complete genome of Lacinutrix venerupis DOK2-8 isolated from seawater in Dokdo.</title>
        <authorList>
            <person name="Chi W.-J."/>
            <person name="Kim J.H."/>
        </authorList>
    </citation>
    <scope>NUCLEOTIDE SEQUENCE [LARGE SCALE GENOMIC DNA]</scope>
    <source>
        <strain evidence="10 11">DOK2-8</strain>
    </source>
</reference>
<keyword evidence="5 7" id="KW-1133">Transmembrane helix</keyword>
<comment type="similarity">
    <text evidence="2">Belongs to the MscS (TC 1.A.23) family.</text>
</comment>
<evidence type="ECO:0000256" key="4">
    <source>
        <dbReference type="ARBA" id="ARBA00022692"/>
    </source>
</evidence>
<dbReference type="Pfam" id="PF00924">
    <property type="entry name" value="MS_channel_2nd"/>
    <property type="match status" value="1"/>
</dbReference>
<dbReference type="AlphaFoldDB" id="A0AAC9PWX1"/>
<feature type="transmembrane region" description="Helical" evidence="7">
    <location>
        <begin position="26"/>
        <end position="50"/>
    </location>
</feature>
<evidence type="ECO:0000259" key="8">
    <source>
        <dbReference type="Pfam" id="PF00924"/>
    </source>
</evidence>
<comment type="subcellular location">
    <subcellularLocation>
        <location evidence="1">Cell membrane</location>
        <topology evidence="1">Multi-pass membrane protein</topology>
    </subcellularLocation>
</comment>
<dbReference type="InterPro" id="IPR006685">
    <property type="entry name" value="MscS_channel_2nd"/>
</dbReference>
<evidence type="ECO:0000313" key="10">
    <source>
        <dbReference type="EMBL" id="APY00310.1"/>
    </source>
</evidence>
<dbReference type="InterPro" id="IPR011014">
    <property type="entry name" value="MscS_channel_TM-2"/>
</dbReference>
<feature type="domain" description="Mechanosensitive ion channel MscS C-terminal" evidence="9">
    <location>
        <begin position="190"/>
        <end position="275"/>
    </location>
</feature>
<sequence length="286" mass="32854">MFLYFQQTEQAVDKLWDKLNGWYEAIILRVPNLIIAILVVILFYFLARGIASVLRKILRKKLKNQSVRRIIVKMIYVVMLSAGFFIALGVLDLDKALTSILAGAGVVALAIGLALQGTLSNTFSGVMLSFLPKIRINDFVETSEHSGFVEEINLRNVVLRRPDNHIVVMPNSKFIEEPFINYSFYKRGRITISCGVGYESNLREVKQLVLDLIKAEFPQNSNEKIEFYYTEFGDSSINFITRFYIDFTKKSQMYTTQSEAIMRIKETFDANNINIPFPIRTIKMDK</sequence>
<dbReference type="GO" id="GO:0008381">
    <property type="term" value="F:mechanosensitive monoatomic ion channel activity"/>
    <property type="evidence" value="ECO:0007669"/>
    <property type="project" value="InterPro"/>
</dbReference>